<evidence type="ECO:0008006" key="4">
    <source>
        <dbReference type="Google" id="ProtNLM"/>
    </source>
</evidence>
<evidence type="ECO:0000256" key="1">
    <source>
        <dbReference type="SAM" id="SignalP"/>
    </source>
</evidence>
<sequence length="321" mass="37101">MRIKILLLVVGILSAFSRADGQKAAYLVPEISGPFTHIFNPNDTRKEGDSSWYTNDHTFIKGKDGAWHAYGIIHHLPVRPWEETRLFHISASSIKQAKWEDHGYAMSAQPGVERVMWAPHVIREKDTYYMFYNIGNMQKNAPDYASWGQLCLATSKDLFTWQRHDRNPLFSDPGHARDSYILKYKNRYYYYYTRVQTETDLRSAVAVRTGPDLLHWSGPKIAHTQPYEIYWGGDAESPFVIHKDGLFYLFICQAMTAYNQTAVFWSKDPENFPAENLVCTLPVHAAEVIYDEKEGWFISNTGWDKKGLFLAPLTWKKQTGL</sequence>
<reference evidence="2 3" key="1">
    <citation type="submission" date="2019-07" db="EMBL/GenBank/DDBJ databases">
        <title>Whole genome shotgun sequence of Chitinophaga cymbidii NBRC 109752.</title>
        <authorList>
            <person name="Hosoyama A."/>
            <person name="Uohara A."/>
            <person name="Ohji S."/>
            <person name="Ichikawa N."/>
        </authorList>
    </citation>
    <scope>NUCLEOTIDE SEQUENCE [LARGE SCALE GENOMIC DNA]</scope>
    <source>
        <strain evidence="2 3">NBRC 109752</strain>
    </source>
</reference>
<feature type="signal peptide" evidence="1">
    <location>
        <begin position="1"/>
        <end position="19"/>
    </location>
</feature>
<dbReference type="InterPro" id="IPR023296">
    <property type="entry name" value="Glyco_hydro_beta-prop_sf"/>
</dbReference>
<proteinExistence type="predicted"/>
<dbReference type="Gene3D" id="2.115.10.20">
    <property type="entry name" value="Glycosyl hydrolase domain, family 43"/>
    <property type="match status" value="2"/>
</dbReference>
<feature type="chain" id="PRO_5022202621" description="Glycosyl hydrolase family 32 N-terminal domain-containing protein" evidence="1">
    <location>
        <begin position="20"/>
        <end position="321"/>
    </location>
</feature>
<keyword evidence="3" id="KW-1185">Reference proteome</keyword>
<dbReference type="EMBL" id="BKAU01000006">
    <property type="protein sequence ID" value="GEP98470.1"/>
    <property type="molecule type" value="Genomic_DNA"/>
</dbReference>
<accession>A0A512RRZ2</accession>
<dbReference type="Proteomes" id="UP000321436">
    <property type="component" value="Unassembled WGS sequence"/>
</dbReference>
<dbReference type="AlphaFoldDB" id="A0A512RRZ2"/>
<name>A0A512RRZ2_9BACT</name>
<evidence type="ECO:0000313" key="2">
    <source>
        <dbReference type="EMBL" id="GEP98470.1"/>
    </source>
</evidence>
<dbReference type="RefSeq" id="WP_146867058.1">
    <property type="nucleotide sequence ID" value="NZ_BKAU01000006.1"/>
</dbReference>
<dbReference type="OrthoDB" id="9801455at2"/>
<dbReference type="SUPFAM" id="SSF75005">
    <property type="entry name" value="Arabinanase/levansucrase/invertase"/>
    <property type="match status" value="1"/>
</dbReference>
<evidence type="ECO:0000313" key="3">
    <source>
        <dbReference type="Proteomes" id="UP000321436"/>
    </source>
</evidence>
<comment type="caution">
    <text evidence="2">The sequence shown here is derived from an EMBL/GenBank/DDBJ whole genome shotgun (WGS) entry which is preliminary data.</text>
</comment>
<protein>
    <recommendedName>
        <fullName evidence="4">Glycosyl hydrolase family 32 N-terminal domain-containing protein</fullName>
    </recommendedName>
</protein>
<organism evidence="2 3">
    <name type="scientific">Chitinophaga cymbidii</name>
    <dbReference type="NCBI Taxonomy" id="1096750"/>
    <lineage>
        <taxon>Bacteria</taxon>
        <taxon>Pseudomonadati</taxon>
        <taxon>Bacteroidota</taxon>
        <taxon>Chitinophagia</taxon>
        <taxon>Chitinophagales</taxon>
        <taxon>Chitinophagaceae</taxon>
        <taxon>Chitinophaga</taxon>
    </lineage>
</organism>
<keyword evidence="1" id="KW-0732">Signal</keyword>
<gene>
    <name evidence="2" type="ORF">CCY01nite_47300</name>
</gene>